<sequence>MDNYKKKNKNRLDELLKPFKRLPFFLMMFVVALSAYCF</sequence>
<evidence type="ECO:0000313" key="1">
    <source>
        <dbReference type="EMBL" id="SPP28456.1"/>
    </source>
</evidence>
<organism evidence="1 2">
    <name type="scientific">Brochothrix thermosphacta</name>
    <name type="common">Microbacterium thermosphactum</name>
    <dbReference type="NCBI Taxonomy" id="2756"/>
    <lineage>
        <taxon>Bacteria</taxon>
        <taxon>Bacillati</taxon>
        <taxon>Bacillota</taxon>
        <taxon>Bacilli</taxon>
        <taxon>Bacillales</taxon>
        <taxon>Listeriaceae</taxon>
        <taxon>Brochothrix</taxon>
    </lineage>
</organism>
<proteinExistence type="predicted"/>
<gene>
    <name evidence="1" type="ORF">BTBSAS_200043</name>
</gene>
<protein>
    <submittedName>
        <fullName evidence="1">Uncharacterized protein</fullName>
    </submittedName>
</protein>
<dbReference type="Proteomes" id="UP000270190">
    <property type="component" value="Unassembled WGS sequence"/>
</dbReference>
<accession>A0A2X0QIP5</accession>
<dbReference type="EMBL" id="OUNC01000013">
    <property type="protein sequence ID" value="SPP28456.1"/>
    <property type="molecule type" value="Genomic_DNA"/>
</dbReference>
<reference evidence="2" key="1">
    <citation type="submission" date="2018-04" db="EMBL/GenBank/DDBJ databases">
        <authorList>
            <person name="Illikoud N."/>
        </authorList>
    </citation>
    <scope>NUCLEOTIDE SEQUENCE [LARGE SCALE GENOMIC DNA]</scope>
</reference>
<dbReference type="AlphaFoldDB" id="A0A2X0QIP5"/>
<evidence type="ECO:0000313" key="2">
    <source>
        <dbReference type="Proteomes" id="UP000270190"/>
    </source>
</evidence>
<name>A0A2X0QIP5_BROTH</name>